<name>A0A5C5YL45_9BACT</name>
<accession>A0A5C5YL45</accession>
<reference evidence="1 2" key="1">
    <citation type="submission" date="2019-02" db="EMBL/GenBank/DDBJ databases">
        <title>Deep-cultivation of Planctomycetes and their phenomic and genomic characterization uncovers novel biology.</title>
        <authorList>
            <person name="Wiegand S."/>
            <person name="Jogler M."/>
            <person name="Boedeker C."/>
            <person name="Pinto D."/>
            <person name="Vollmers J."/>
            <person name="Rivas-Marin E."/>
            <person name="Kohn T."/>
            <person name="Peeters S.H."/>
            <person name="Heuer A."/>
            <person name="Rast P."/>
            <person name="Oberbeckmann S."/>
            <person name="Bunk B."/>
            <person name="Jeske O."/>
            <person name="Meyerdierks A."/>
            <person name="Storesund J.E."/>
            <person name="Kallscheuer N."/>
            <person name="Luecker S."/>
            <person name="Lage O.M."/>
            <person name="Pohl T."/>
            <person name="Merkel B.J."/>
            <person name="Hornburger P."/>
            <person name="Mueller R.-W."/>
            <person name="Bruemmer F."/>
            <person name="Labrenz M."/>
            <person name="Spormann A.M."/>
            <person name="Op Den Camp H."/>
            <person name="Overmann J."/>
            <person name="Amann R."/>
            <person name="Jetten M.S.M."/>
            <person name="Mascher T."/>
            <person name="Medema M.H."/>
            <person name="Devos D.P."/>
            <person name="Kaster A.-K."/>
            <person name="Ovreas L."/>
            <person name="Rohde M."/>
            <person name="Galperin M.Y."/>
            <person name="Jogler C."/>
        </authorList>
    </citation>
    <scope>NUCLEOTIDE SEQUENCE [LARGE SCALE GENOMIC DNA]</scope>
    <source>
        <strain evidence="1 2">Pla123a</strain>
    </source>
</reference>
<proteinExistence type="predicted"/>
<keyword evidence="2" id="KW-1185">Reference proteome</keyword>
<gene>
    <name evidence="1" type="ORF">Pla123a_30280</name>
</gene>
<dbReference type="Proteomes" id="UP000318478">
    <property type="component" value="Unassembled WGS sequence"/>
</dbReference>
<dbReference type="RefSeq" id="WP_146588352.1">
    <property type="nucleotide sequence ID" value="NZ_SJPO01000007.1"/>
</dbReference>
<evidence type="ECO:0000313" key="1">
    <source>
        <dbReference type="EMBL" id="TWT75519.1"/>
    </source>
</evidence>
<evidence type="ECO:0000313" key="2">
    <source>
        <dbReference type="Proteomes" id="UP000318478"/>
    </source>
</evidence>
<dbReference type="EMBL" id="SJPO01000007">
    <property type="protein sequence ID" value="TWT75519.1"/>
    <property type="molecule type" value="Genomic_DNA"/>
</dbReference>
<protein>
    <submittedName>
        <fullName evidence="1">Uncharacterized protein</fullName>
    </submittedName>
</protein>
<dbReference type="AlphaFoldDB" id="A0A5C5YL45"/>
<organism evidence="1 2">
    <name type="scientific">Posidoniimonas polymericola</name>
    <dbReference type="NCBI Taxonomy" id="2528002"/>
    <lineage>
        <taxon>Bacteria</taxon>
        <taxon>Pseudomonadati</taxon>
        <taxon>Planctomycetota</taxon>
        <taxon>Planctomycetia</taxon>
        <taxon>Pirellulales</taxon>
        <taxon>Lacipirellulaceae</taxon>
        <taxon>Posidoniimonas</taxon>
    </lineage>
</organism>
<sequence>MLSPERVKQIETLLASGMPRRRVSRLTGVRTGIIAKIEAGERPRGRRGVATVDTWERVRAAAEHYRRQHRGRAPERPRVARDPADAYLPSAEEIEAHCERFRAQHLAELV</sequence>
<comment type="caution">
    <text evidence="1">The sequence shown here is derived from an EMBL/GenBank/DDBJ whole genome shotgun (WGS) entry which is preliminary data.</text>
</comment>